<dbReference type="OrthoDB" id="5620315at2"/>
<keyword evidence="2 4" id="KW-0807">Transducer</keyword>
<name>A0A1H6FGR9_9GAMM</name>
<dbReference type="RefSeq" id="WP_103922614.1">
    <property type="nucleotide sequence ID" value="NZ_FMSV02000558.1"/>
</dbReference>
<evidence type="ECO:0000259" key="8">
    <source>
        <dbReference type="PROSITE" id="PS50885"/>
    </source>
</evidence>
<dbReference type="EMBL" id="FMSV02000559">
    <property type="protein sequence ID" value="SEH09258.1"/>
    <property type="molecule type" value="Genomic_DNA"/>
</dbReference>
<protein>
    <submittedName>
        <fullName evidence="10">Methyl-accepting chemotaxis protein 4</fullName>
    </submittedName>
</protein>
<dbReference type="PROSITE" id="PS50111">
    <property type="entry name" value="CHEMOTAXIS_TRANSDUC_2"/>
    <property type="match status" value="1"/>
</dbReference>
<feature type="transmembrane region" description="Helical" evidence="6">
    <location>
        <begin position="351"/>
        <end position="372"/>
    </location>
</feature>
<dbReference type="Gene3D" id="1.10.287.950">
    <property type="entry name" value="Methyl-accepting chemotaxis protein"/>
    <property type="match status" value="1"/>
</dbReference>
<dbReference type="InterPro" id="IPR004090">
    <property type="entry name" value="Chemotax_Me-accpt_rcpt"/>
</dbReference>
<dbReference type="EMBL" id="FMSV02000558">
    <property type="protein sequence ID" value="SEH09129.1"/>
    <property type="molecule type" value="Genomic_DNA"/>
</dbReference>
<feature type="coiled-coil region" evidence="5">
    <location>
        <begin position="667"/>
        <end position="697"/>
    </location>
</feature>
<dbReference type="GO" id="GO:0016020">
    <property type="term" value="C:membrane"/>
    <property type="evidence" value="ECO:0007669"/>
    <property type="project" value="UniProtKB-SubCell"/>
</dbReference>
<dbReference type="SMART" id="SM00283">
    <property type="entry name" value="MA"/>
    <property type="match status" value="1"/>
</dbReference>
<evidence type="ECO:0000256" key="3">
    <source>
        <dbReference type="ARBA" id="ARBA00029447"/>
    </source>
</evidence>
<evidence type="ECO:0000256" key="2">
    <source>
        <dbReference type="ARBA" id="ARBA00023224"/>
    </source>
</evidence>
<dbReference type="SMART" id="SM00304">
    <property type="entry name" value="HAMP"/>
    <property type="match status" value="1"/>
</dbReference>
<dbReference type="PANTHER" id="PTHR32089">
    <property type="entry name" value="METHYL-ACCEPTING CHEMOTAXIS PROTEIN MCPB"/>
    <property type="match status" value="1"/>
</dbReference>
<evidence type="ECO:0000256" key="6">
    <source>
        <dbReference type="SAM" id="Phobius"/>
    </source>
</evidence>
<evidence type="ECO:0000259" key="7">
    <source>
        <dbReference type="PROSITE" id="PS50111"/>
    </source>
</evidence>
<dbReference type="CDD" id="cd06225">
    <property type="entry name" value="HAMP"/>
    <property type="match status" value="1"/>
</dbReference>
<dbReference type="PRINTS" id="PR00260">
    <property type="entry name" value="CHEMTRNSDUCR"/>
</dbReference>
<keyword evidence="5" id="KW-0175">Coiled coil</keyword>
<evidence type="ECO:0000313" key="10">
    <source>
        <dbReference type="EMBL" id="SEH09258.1"/>
    </source>
</evidence>
<keyword evidence="11" id="KW-1185">Reference proteome</keyword>
<comment type="subcellular location">
    <subcellularLocation>
        <location evidence="1">Membrane</location>
    </subcellularLocation>
</comment>
<dbReference type="Pfam" id="PF00015">
    <property type="entry name" value="MCPsignal"/>
    <property type="match status" value="1"/>
</dbReference>
<feature type="domain" description="HAMP" evidence="8">
    <location>
        <begin position="374"/>
        <end position="426"/>
    </location>
</feature>
<evidence type="ECO:0000313" key="11">
    <source>
        <dbReference type="Proteomes" id="UP000236724"/>
    </source>
</evidence>
<dbReference type="InterPro" id="IPR003660">
    <property type="entry name" value="HAMP_dom"/>
</dbReference>
<dbReference type="PROSITE" id="PS50885">
    <property type="entry name" value="HAMP"/>
    <property type="match status" value="1"/>
</dbReference>
<comment type="similarity">
    <text evidence="3">Belongs to the methyl-accepting chemotaxis (MCP) protein family.</text>
</comment>
<dbReference type="GO" id="GO:0004888">
    <property type="term" value="F:transmembrane signaling receptor activity"/>
    <property type="evidence" value="ECO:0007669"/>
    <property type="project" value="InterPro"/>
</dbReference>
<dbReference type="GO" id="GO:0007165">
    <property type="term" value="P:signal transduction"/>
    <property type="evidence" value="ECO:0007669"/>
    <property type="project" value="UniProtKB-KW"/>
</dbReference>
<dbReference type="Proteomes" id="UP000236724">
    <property type="component" value="Unassembled WGS sequence"/>
</dbReference>
<sequence length="706" mass="79224">MAKGRIWSLKFSHKLWFSNLLFTGIVVLLMTLALGGIHEDVSKARKELDGVRWLNPLYHFSFALSQNILQPGKQTQAAVEQALESLSTQMQVTHLALDEAQLKAVDKAYFAPSQLQAQWKNLKTGFSTMDSNSRHQALDNLMSQTLKLMRYIGNVSHLVIDPDMDSYYLMDINLMRLPEKQYQLANWLMWYQQENVQPATSIEQKTEEKEPVTQTKPVEPEKQAELVKSKLTEIWKKRLQIHTQIDYLQRLNKQIQQALMTAQAEDVGFYGLNNLLQTQLQPLQKKHQQRVNALISSLQTFSDDVSTTLDTKVLIEQTQAVLNAGLQLEKSVNTTLIELLESRISHYQTKGFWFIVISIVLWLFAIGLTFMIQRSIQYRLSQVVQLTRQIADGDLTHKLKVYNRDEVGVVLISMQAMLNNLNVLIGEMQRSGIKVSSSSTQLAATTKQHESVMSSQLDSTRRILKSVADIADLSNQLAGTMQQVAKTSQETAGFAGDGQEDLARMETAMRQMETASRSISDKLGAINDKAKSITGVVTTITKVADQTNLLSLNAAIEAEKAGEYGRGFTVVAREIRRLADQTAVATLDIDRMVKEMQNAVSAGVMEMDKFIADVRHSVGDVGKLSTQLGQIIDQVQTLSPSFENVNIAMRNQSHHTQQIKSSVSTLKDEMQQTVEVLNESYAAIKQLNDASTALQNEALKFKVVDD</sequence>
<reference evidence="10 11" key="1">
    <citation type="submission" date="2016-10" db="EMBL/GenBank/DDBJ databases">
        <authorList>
            <person name="de Groot N.N."/>
        </authorList>
    </citation>
    <scope>NUCLEOTIDE SEQUENCE [LARGE SCALE GENOMIC DNA]</scope>
    <source>
        <strain evidence="10">MBHS1</strain>
    </source>
</reference>
<evidence type="ECO:0000256" key="5">
    <source>
        <dbReference type="SAM" id="Coils"/>
    </source>
</evidence>
<evidence type="ECO:0000313" key="9">
    <source>
        <dbReference type="EMBL" id="SEH09129.1"/>
    </source>
</evidence>
<proteinExistence type="inferred from homology"/>
<evidence type="ECO:0000256" key="1">
    <source>
        <dbReference type="ARBA" id="ARBA00004370"/>
    </source>
</evidence>
<evidence type="ECO:0000256" key="4">
    <source>
        <dbReference type="PROSITE-ProRule" id="PRU00284"/>
    </source>
</evidence>
<feature type="domain" description="Methyl-accepting transducer" evidence="7">
    <location>
        <begin position="431"/>
        <end position="667"/>
    </location>
</feature>
<keyword evidence="6" id="KW-1133">Transmembrane helix</keyword>
<dbReference type="GO" id="GO:0006935">
    <property type="term" value="P:chemotaxis"/>
    <property type="evidence" value="ECO:0007669"/>
    <property type="project" value="InterPro"/>
</dbReference>
<dbReference type="InterPro" id="IPR004089">
    <property type="entry name" value="MCPsignal_dom"/>
</dbReference>
<dbReference type="Pfam" id="PF00672">
    <property type="entry name" value="HAMP"/>
    <property type="match status" value="1"/>
</dbReference>
<accession>A0A1H6FGR9</accession>
<dbReference type="AlphaFoldDB" id="A0A1H6FGR9"/>
<keyword evidence="6" id="KW-0472">Membrane</keyword>
<keyword evidence="6" id="KW-0812">Transmembrane</keyword>
<dbReference type="SUPFAM" id="SSF58104">
    <property type="entry name" value="Methyl-accepting chemotaxis protein (MCP) signaling domain"/>
    <property type="match status" value="1"/>
</dbReference>
<dbReference type="PANTHER" id="PTHR32089:SF120">
    <property type="entry name" value="METHYL-ACCEPTING CHEMOTAXIS PROTEIN TLPQ"/>
    <property type="match status" value="1"/>
</dbReference>
<gene>
    <name evidence="10" type="primary">mcp4_4</name>
    <name evidence="9" type="synonym">mcp4_3</name>
    <name evidence="9" type="ORF">MBHS_05023</name>
    <name evidence="10" type="ORF">MBHS_05153</name>
</gene>
<organism evidence="10 11">
    <name type="scientific">Candidatus Venteria ishoeyi</name>
    <dbReference type="NCBI Taxonomy" id="1899563"/>
    <lineage>
        <taxon>Bacteria</taxon>
        <taxon>Pseudomonadati</taxon>
        <taxon>Pseudomonadota</taxon>
        <taxon>Gammaproteobacteria</taxon>
        <taxon>Thiotrichales</taxon>
        <taxon>Thiotrichaceae</taxon>
        <taxon>Venteria</taxon>
    </lineage>
</organism>